<protein>
    <submittedName>
        <fullName evidence="1">Uncharacterized protein</fullName>
    </submittedName>
</protein>
<feature type="non-terminal residue" evidence="1">
    <location>
        <position position="77"/>
    </location>
</feature>
<dbReference type="EMBL" id="BARS01053068">
    <property type="protein sequence ID" value="GAG48419.1"/>
    <property type="molecule type" value="Genomic_DNA"/>
</dbReference>
<evidence type="ECO:0000313" key="1">
    <source>
        <dbReference type="EMBL" id="GAG48419.1"/>
    </source>
</evidence>
<reference evidence="1" key="1">
    <citation type="journal article" date="2014" name="Front. Microbiol.">
        <title>High frequency of phylogenetically diverse reductive dehalogenase-homologous genes in deep subseafloor sedimentary metagenomes.</title>
        <authorList>
            <person name="Kawai M."/>
            <person name="Futagami T."/>
            <person name="Toyoda A."/>
            <person name="Takaki Y."/>
            <person name="Nishi S."/>
            <person name="Hori S."/>
            <person name="Arai W."/>
            <person name="Tsubouchi T."/>
            <person name="Morono Y."/>
            <person name="Uchiyama I."/>
            <person name="Ito T."/>
            <person name="Fujiyama A."/>
            <person name="Inagaki F."/>
            <person name="Takami H."/>
        </authorList>
    </citation>
    <scope>NUCLEOTIDE SEQUENCE</scope>
    <source>
        <strain evidence="1">Expedition CK06-06</strain>
    </source>
</reference>
<name>X0XYC2_9ZZZZ</name>
<sequence>MAGHEPTTYLDLKRAVGPPSSVAVVRDGLHAARMGALVCGWINGTVGLAALTVINDANLYYNIPLDRRVMIVMLCAG</sequence>
<proteinExistence type="predicted"/>
<dbReference type="AlphaFoldDB" id="X0XYC2"/>
<comment type="caution">
    <text evidence="1">The sequence shown here is derived from an EMBL/GenBank/DDBJ whole genome shotgun (WGS) entry which is preliminary data.</text>
</comment>
<gene>
    <name evidence="1" type="ORF">S01H1_78811</name>
</gene>
<accession>X0XYC2</accession>
<organism evidence="1">
    <name type="scientific">marine sediment metagenome</name>
    <dbReference type="NCBI Taxonomy" id="412755"/>
    <lineage>
        <taxon>unclassified sequences</taxon>
        <taxon>metagenomes</taxon>
        <taxon>ecological metagenomes</taxon>
    </lineage>
</organism>